<dbReference type="Proteomes" id="UP000190328">
    <property type="component" value="Unassembled WGS sequence"/>
</dbReference>
<evidence type="ECO:0008006" key="4">
    <source>
        <dbReference type="Google" id="ProtNLM"/>
    </source>
</evidence>
<reference evidence="2 3" key="1">
    <citation type="submission" date="2017-02" db="EMBL/GenBank/DDBJ databases">
        <authorList>
            <person name="Peterson S.W."/>
        </authorList>
    </citation>
    <scope>NUCLEOTIDE SEQUENCE [LARGE SCALE GENOMIC DNA]</scope>
    <source>
        <strain evidence="2 3">ATCC BAA-1030</strain>
    </source>
</reference>
<feature type="transmembrane region" description="Helical" evidence="1">
    <location>
        <begin position="35"/>
        <end position="54"/>
    </location>
</feature>
<keyword evidence="1" id="KW-1133">Transmembrane helix</keyword>
<dbReference type="RefSeq" id="WP_078807677.1">
    <property type="nucleotide sequence ID" value="NZ_FUXI01000020.1"/>
</dbReference>
<proteinExistence type="predicted"/>
<gene>
    <name evidence="2" type="ORF">SAMN02745116_01744</name>
</gene>
<dbReference type="Pfam" id="PF11151">
    <property type="entry name" value="DUF2929"/>
    <property type="match status" value="1"/>
</dbReference>
<keyword evidence="1" id="KW-0812">Transmembrane</keyword>
<dbReference type="EMBL" id="FUXI01000020">
    <property type="protein sequence ID" value="SJZ89028.1"/>
    <property type="molecule type" value="Genomic_DNA"/>
</dbReference>
<organism evidence="2 3">
    <name type="scientific">Pilibacter termitis</name>
    <dbReference type="NCBI Taxonomy" id="263852"/>
    <lineage>
        <taxon>Bacteria</taxon>
        <taxon>Bacillati</taxon>
        <taxon>Bacillota</taxon>
        <taxon>Bacilli</taxon>
        <taxon>Lactobacillales</taxon>
        <taxon>Enterococcaceae</taxon>
        <taxon>Pilibacter</taxon>
    </lineage>
</organism>
<sequence length="60" mass="6608">MKYVIVTFWAIILGQVVGYIATSLAGVKEIPVVQMLILSLIVEIILIAIIKIAIPKEKTE</sequence>
<dbReference type="AlphaFoldDB" id="A0A1T4PDZ1"/>
<accession>A0A1T4PDZ1</accession>
<name>A0A1T4PDZ1_9ENTE</name>
<evidence type="ECO:0000313" key="2">
    <source>
        <dbReference type="EMBL" id="SJZ89028.1"/>
    </source>
</evidence>
<evidence type="ECO:0000256" key="1">
    <source>
        <dbReference type="SAM" id="Phobius"/>
    </source>
</evidence>
<dbReference type="OrthoDB" id="2139526at2"/>
<keyword evidence="1" id="KW-0472">Membrane</keyword>
<dbReference type="InterPro" id="IPR021324">
    <property type="entry name" value="DUF2929"/>
</dbReference>
<protein>
    <recommendedName>
        <fullName evidence="4">DUF2929 family protein</fullName>
    </recommendedName>
</protein>
<evidence type="ECO:0000313" key="3">
    <source>
        <dbReference type="Proteomes" id="UP000190328"/>
    </source>
</evidence>
<keyword evidence="3" id="KW-1185">Reference proteome</keyword>